<comment type="caution">
    <text evidence="2">The sequence shown here is derived from an EMBL/GenBank/DDBJ whole genome shotgun (WGS) entry which is preliminary data.</text>
</comment>
<sequence>MNSPAYTVPVDRKRNPSPFSRLSSGESEIHSFIFKQGFMQQVHLSNNEDGRTFWWSFRRRCG</sequence>
<protein>
    <submittedName>
        <fullName evidence="2">Uncharacterized protein</fullName>
    </submittedName>
</protein>
<dbReference type="GeneID" id="20359969"/>
<dbReference type="AlphaFoldDB" id="K3V012"/>
<evidence type="ECO:0000256" key="1">
    <source>
        <dbReference type="SAM" id="MobiDB-lite"/>
    </source>
</evidence>
<dbReference type="EMBL" id="AFNW01000031">
    <property type="protein sequence ID" value="EKJ78461.1"/>
    <property type="molecule type" value="Genomic_DNA"/>
</dbReference>
<feature type="region of interest" description="Disordered" evidence="1">
    <location>
        <begin position="1"/>
        <end position="23"/>
    </location>
</feature>
<dbReference type="KEGG" id="fpu:FPSE_01349"/>
<reference evidence="2 3" key="1">
    <citation type="journal article" date="2012" name="PLoS Pathog.">
        <title>Comparative pathogenomics reveals horizontally acquired novel virulence genes in fungi infecting cereal hosts.</title>
        <authorList>
            <person name="Gardiner D.M."/>
            <person name="McDonald M.C."/>
            <person name="Covarelli L."/>
            <person name="Solomon P.S."/>
            <person name="Rusu A.G."/>
            <person name="Marshall M."/>
            <person name="Kazan K."/>
            <person name="Chakraborty S."/>
            <person name="McDonald B.A."/>
            <person name="Manners J.M."/>
        </authorList>
    </citation>
    <scope>NUCLEOTIDE SEQUENCE [LARGE SCALE GENOMIC DNA]</scope>
    <source>
        <strain evidence="2 3">CS3096</strain>
    </source>
</reference>
<proteinExistence type="predicted"/>
<dbReference type="HOGENOM" id="CLU_208690_0_0_1"/>
<gene>
    <name evidence="2" type="ORF">FPSE_01349</name>
</gene>
<evidence type="ECO:0000313" key="2">
    <source>
        <dbReference type="EMBL" id="EKJ78461.1"/>
    </source>
</evidence>
<evidence type="ECO:0000313" key="3">
    <source>
        <dbReference type="Proteomes" id="UP000007978"/>
    </source>
</evidence>
<organism evidence="2 3">
    <name type="scientific">Fusarium pseudograminearum (strain CS3096)</name>
    <name type="common">Wheat and barley crown-rot fungus</name>
    <dbReference type="NCBI Taxonomy" id="1028729"/>
    <lineage>
        <taxon>Eukaryota</taxon>
        <taxon>Fungi</taxon>
        <taxon>Dikarya</taxon>
        <taxon>Ascomycota</taxon>
        <taxon>Pezizomycotina</taxon>
        <taxon>Sordariomycetes</taxon>
        <taxon>Hypocreomycetidae</taxon>
        <taxon>Hypocreales</taxon>
        <taxon>Nectriaceae</taxon>
        <taxon>Fusarium</taxon>
    </lineage>
</organism>
<dbReference type="RefSeq" id="XP_009252744.1">
    <property type="nucleotide sequence ID" value="XM_009254469.1"/>
</dbReference>
<accession>K3V012</accession>
<dbReference type="Proteomes" id="UP000007978">
    <property type="component" value="Chromosome 1"/>
</dbReference>
<name>K3V012_FUSPC</name>
<keyword evidence="3" id="KW-1185">Reference proteome</keyword>